<dbReference type="AlphaFoldDB" id="A0A6L9Y412"/>
<evidence type="ECO:0000313" key="7">
    <source>
        <dbReference type="Proteomes" id="UP000477651"/>
    </source>
</evidence>
<dbReference type="PANTHER" id="PTHR34183">
    <property type="entry name" value="ENDOLYTIC PEPTIDOGLYCAN TRANSGLYCOSYLASE RLPA"/>
    <property type="match status" value="1"/>
</dbReference>
<dbReference type="PANTHER" id="PTHR34183:SF1">
    <property type="entry name" value="ENDOLYTIC PEPTIDOGLYCAN TRANSGLYCOSYLASE RLPA"/>
    <property type="match status" value="1"/>
</dbReference>
<dbReference type="CDD" id="cd22268">
    <property type="entry name" value="DPBB_RlpA-like"/>
    <property type="match status" value="1"/>
</dbReference>
<comment type="caution">
    <text evidence="6">The sequence shown here is derived from an EMBL/GenBank/DDBJ whole genome shotgun (WGS) entry which is preliminary data.</text>
</comment>
<accession>A0A6L9Y412</accession>
<evidence type="ECO:0000256" key="4">
    <source>
        <dbReference type="RuleBase" id="RU003495"/>
    </source>
</evidence>
<dbReference type="NCBIfam" id="TIGR00413">
    <property type="entry name" value="rlpA"/>
    <property type="match status" value="1"/>
</dbReference>
<dbReference type="InterPro" id="IPR009009">
    <property type="entry name" value="RlpA-like_DPBB"/>
</dbReference>
<organism evidence="6 7">
    <name type="scientific">Pelistega ratti</name>
    <dbReference type="NCBI Taxonomy" id="2652177"/>
    <lineage>
        <taxon>Bacteria</taxon>
        <taxon>Pseudomonadati</taxon>
        <taxon>Pseudomonadota</taxon>
        <taxon>Betaproteobacteria</taxon>
        <taxon>Burkholderiales</taxon>
        <taxon>Alcaligenaceae</taxon>
        <taxon>Pelistega</taxon>
    </lineage>
</organism>
<feature type="domain" description="RlpA-like protein double-psi beta-barrel" evidence="5">
    <location>
        <begin position="113"/>
        <end position="201"/>
    </location>
</feature>
<dbReference type="Pfam" id="PF03330">
    <property type="entry name" value="DPBB_1"/>
    <property type="match status" value="1"/>
</dbReference>
<evidence type="ECO:0000259" key="5">
    <source>
        <dbReference type="Pfam" id="PF03330"/>
    </source>
</evidence>
<name>A0A6L9Y412_9BURK</name>
<dbReference type="Gene3D" id="2.40.40.10">
    <property type="entry name" value="RlpA-like domain"/>
    <property type="match status" value="1"/>
</dbReference>
<proteinExistence type="inferred from homology"/>
<keyword evidence="2 3" id="KW-0961">Cell wall biogenesis/degradation</keyword>
<comment type="similarity">
    <text evidence="3 4">Belongs to the RlpA family.</text>
</comment>
<dbReference type="SUPFAM" id="SSF50685">
    <property type="entry name" value="Barwin-like endoglucanases"/>
    <property type="match status" value="1"/>
</dbReference>
<sequence>MILTCTLLSSTVFAQNSPTVEAGNKNHFRITVNGIFPESPDYADKRFQGIDLSSEDDEVIDSKEVAVSLSNSALKPHNEPKLRLNASHAKRGKAYTVNGKRYVPFAKISEFSQEGVASWYGPGFHGRKTANGESYNQHALTAAHKELPLNSVVKVTRVSTGKSVIVRINDRGPFHGNRVIDLSYAAAKKLGIDKKGSDKVKIELVNHKAKKNIL</sequence>
<evidence type="ECO:0000256" key="1">
    <source>
        <dbReference type="ARBA" id="ARBA00023239"/>
    </source>
</evidence>
<evidence type="ECO:0000313" key="6">
    <source>
        <dbReference type="EMBL" id="NEN74895.1"/>
    </source>
</evidence>
<dbReference type="HAMAP" id="MF_02071">
    <property type="entry name" value="RlpA"/>
    <property type="match status" value="1"/>
</dbReference>
<dbReference type="InterPro" id="IPR012997">
    <property type="entry name" value="RplA"/>
</dbReference>
<dbReference type="GO" id="GO:0071555">
    <property type="term" value="P:cell wall organization"/>
    <property type="evidence" value="ECO:0007669"/>
    <property type="project" value="UniProtKB-KW"/>
</dbReference>
<protein>
    <recommendedName>
        <fullName evidence="3">Endolytic peptidoglycan transglycosylase RlpA</fullName>
        <ecNumber evidence="3">4.2.2.-</ecNumber>
    </recommendedName>
</protein>
<dbReference type="InterPro" id="IPR036908">
    <property type="entry name" value="RlpA-like_sf"/>
</dbReference>
<evidence type="ECO:0000256" key="2">
    <source>
        <dbReference type="ARBA" id="ARBA00023316"/>
    </source>
</evidence>
<dbReference type="InterPro" id="IPR034718">
    <property type="entry name" value="RlpA"/>
</dbReference>
<comment type="function">
    <text evidence="3">Lytic transglycosylase with a strong preference for naked glycan strands that lack stem peptides.</text>
</comment>
<dbReference type="EC" id="4.2.2.-" evidence="3"/>
<reference evidence="6 7" key="1">
    <citation type="submission" date="2020-02" db="EMBL/GenBank/DDBJ databases">
        <title>Pelistega sp. NLN82 were isolated from wild rodents of the Hainan Island.</title>
        <authorList>
            <person name="Niu N."/>
            <person name="Zhou J."/>
        </authorList>
    </citation>
    <scope>NUCLEOTIDE SEQUENCE [LARGE SCALE GENOMIC DNA]</scope>
    <source>
        <strain evidence="6 7">NLN82</strain>
    </source>
</reference>
<gene>
    <name evidence="3" type="primary">rlpA</name>
    <name evidence="6" type="ORF">F9B74_00920</name>
</gene>
<dbReference type="EMBL" id="JAAGYR010000001">
    <property type="protein sequence ID" value="NEN74895.1"/>
    <property type="molecule type" value="Genomic_DNA"/>
</dbReference>
<evidence type="ECO:0000256" key="3">
    <source>
        <dbReference type="HAMAP-Rule" id="MF_02071"/>
    </source>
</evidence>
<dbReference type="GO" id="GO:0008932">
    <property type="term" value="F:lytic endotransglycosylase activity"/>
    <property type="evidence" value="ECO:0007669"/>
    <property type="project" value="UniProtKB-UniRule"/>
</dbReference>
<keyword evidence="7" id="KW-1185">Reference proteome</keyword>
<dbReference type="GO" id="GO:0000270">
    <property type="term" value="P:peptidoglycan metabolic process"/>
    <property type="evidence" value="ECO:0007669"/>
    <property type="project" value="UniProtKB-UniRule"/>
</dbReference>
<keyword evidence="1 3" id="KW-0456">Lyase</keyword>
<dbReference type="Proteomes" id="UP000477651">
    <property type="component" value="Unassembled WGS sequence"/>
</dbReference>